<keyword evidence="3" id="KW-1185">Reference proteome</keyword>
<dbReference type="GeneID" id="24413528"/>
<dbReference type="HOGENOM" id="CLU_152062_0_0_1"/>
<dbReference type="eggNOG" id="ENOG502RNUD">
    <property type="taxonomic scope" value="Eukaryota"/>
</dbReference>
<dbReference type="Proteomes" id="UP000008782">
    <property type="component" value="Unassembled WGS sequence"/>
</dbReference>
<organism evidence="3">
    <name type="scientific">Colletotrichum graminicola (strain M1.001 / M2 / FGSC 10212)</name>
    <name type="common">Maize anthracnose fungus</name>
    <name type="synonym">Glomerella graminicola</name>
    <dbReference type="NCBI Taxonomy" id="645133"/>
    <lineage>
        <taxon>Eukaryota</taxon>
        <taxon>Fungi</taxon>
        <taxon>Dikarya</taxon>
        <taxon>Ascomycota</taxon>
        <taxon>Pezizomycotina</taxon>
        <taxon>Sordariomycetes</taxon>
        <taxon>Hypocreomycetidae</taxon>
        <taxon>Glomerellales</taxon>
        <taxon>Glomerellaceae</taxon>
        <taxon>Colletotrichum</taxon>
        <taxon>Colletotrichum graminicola species complex</taxon>
    </lineage>
</organism>
<dbReference type="VEuPathDB" id="FungiDB:GLRG_08163"/>
<accession>E3QQ81</accession>
<proteinExistence type="predicted"/>
<evidence type="ECO:0000313" key="3">
    <source>
        <dbReference type="Proteomes" id="UP000008782"/>
    </source>
</evidence>
<sequence>MKTSIIKALIVALVAGVEVAEACALYHTCRCTMADGSINNTITEQACARELANTRGASGDNTQAYQITKDTNSTEWCNWGFNGKTAFYVDNCSFRESCTAWGATGSDSWCEDKQD</sequence>
<feature type="signal peptide" evidence="1">
    <location>
        <begin position="1"/>
        <end position="22"/>
    </location>
</feature>
<evidence type="ECO:0000313" key="2">
    <source>
        <dbReference type="EMBL" id="EFQ33019.1"/>
    </source>
</evidence>
<evidence type="ECO:0000256" key="1">
    <source>
        <dbReference type="SAM" id="SignalP"/>
    </source>
</evidence>
<protein>
    <submittedName>
        <fullName evidence="2">Uncharacterized protein</fullName>
    </submittedName>
</protein>
<dbReference type="EMBL" id="GG697366">
    <property type="protein sequence ID" value="EFQ33019.1"/>
    <property type="molecule type" value="Genomic_DNA"/>
</dbReference>
<dbReference type="OrthoDB" id="3660698at2759"/>
<gene>
    <name evidence="2" type="ORF">GLRG_08163</name>
</gene>
<keyword evidence="1" id="KW-0732">Signal</keyword>
<dbReference type="AlphaFoldDB" id="E3QQ81"/>
<feature type="chain" id="PRO_5003180826" evidence="1">
    <location>
        <begin position="23"/>
        <end position="115"/>
    </location>
</feature>
<reference evidence="3" key="1">
    <citation type="journal article" date="2012" name="Nat. Genet.">
        <title>Lifestyle transitions in plant pathogenic Colletotrichum fungi deciphered by genome and transcriptome analyses.</title>
        <authorList>
            <person name="O'Connell R.J."/>
            <person name="Thon M.R."/>
            <person name="Hacquard S."/>
            <person name="Amyotte S.G."/>
            <person name="Kleemann J."/>
            <person name="Torres M.F."/>
            <person name="Damm U."/>
            <person name="Buiate E.A."/>
            <person name="Epstein L."/>
            <person name="Alkan N."/>
            <person name="Altmueller J."/>
            <person name="Alvarado-Balderrama L."/>
            <person name="Bauser C.A."/>
            <person name="Becker C."/>
            <person name="Birren B.W."/>
            <person name="Chen Z."/>
            <person name="Choi J."/>
            <person name="Crouch J.A."/>
            <person name="Duvick J.P."/>
            <person name="Farman M.A."/>
            <person name="Gan P."/>
            <person name="Heiman D."/>
            <person name="Henrissat B."/>
            <person name="Howard R.J."/>
            <person name="Kabbage M."/>
            <person name="Koch C."/>
            <person name="Kracher B."/>
            <person name="Kubo Y."/>
            <person name="Law A.D."/>
            <person name="Lebrun M.-H."/>
            <person name="Lee Y.-H."/>
            <person name="Miyara I."/>
            <person name="Moore N."/>
            <person name="Neumann U."/>
            <person name="Nordstroem K."/>
            <person name="Panaccione D.G."/>
            <person name="Panstruga R."/>
            <person name="Place M."/>
            <person name="Proctor R.H."/>
            <person name="Prusky D."/>
            <person name="Rech G."/>
            <person name="Reinhardt R."/>
            <person name="Rollins J.A."/>
            <person name="Rounsley S."/>
            <person name="Schardl C.L."/>
            <person name="Schwartz D.C."/>
            <person name="Shenoy N."/>
            <person name="Shirasu K."/>
            <person name="Sikhakolli U.R."/>
            <person name="Stueber K."/>
            <person name="Sukno S.A."/>
            <person name="Sweigard J.A."/>
            <person name="Takano Y."/>
            <person name="Takahara H."/>
            <person name="Trail F."/>
            <person name="van der Does H.C."/>
            <person name="Voll L.M."/>
            <person name="Will I."/>
            <person name="Young S."/>
            <person name="Zeng Q."/>
            <person name="Zhang J."/>
            <person name="Zhou S."/>
            <person name="Dickman M.B."/>
            <person name="Schulze-Lefert P."/>
            <person name="Ver Loren van Themaat E."/>
            <person name="Ma L.-J."/>
            <person name="Vaillancourt L.J."/>
        </authorList>
    </citation>
    <scope>NUCLEOTIDE SEQUENCE [LARGE SCALE GENOMIC DNA]</scope>
    <source>
        <strain evidence="3">M1.001 / M2 / FGSC 10212</strain>
    </source>
</reference>
<name>E3QQ81_COLGM</name>
<dbReference type="RefSeq" id="XP_008097039.1">
    <property type="nucleotide sequence ID" value="XM_008098848.1"/>
</dbReference>